<protein>
    <submittedName>
        <fullName evidence="18">Vitamin B12 transporter BtuB</fullName>
    </submittedName>
</protein>
<evidence type="ECO:0000256" key="5">
    <source>
        <dbReference type="ARBA" id="ARBA00022692"/>
    </source>
</evidence>
<dbReference type="PANTHER" id="PTHR30069:SF53">
    <property type="entry name" value="COLICIN I RECEPTOR-RELATED"/>
    <property type="match status" value="1"/>
</dbReference>
<evidence type="ECO:0000256" key="6">
    <source>
        <dbReference type="ARBA" id="ARBA00022729"/>
    </source>
</evidence>
<dbReference type="Pfam" id="PF00593">
    <property type="entry name" value="TonB_dep_Rec_b-barrel"/>
    <property type="match status" value="1"/>
</dbReference>
<evidence type="ECO:0000256" key="15">
    <source>
        <dbReference type="SAM" id="SignalP"/>
    </source>
</evidence>
<keyword evidence="11 12" id="KW-0998">Cell outer membrane</keyword>
<feature type="region of interest" description="Disordered" evidence="14">
    <location>
        <begin position="212"/>
        <end position="234"/>
    </location>
</feature>
<keyword evidence="6 15" id="KW-0732">Signal</keyword>
<organism evidence="18 19">
    <name type="scientific">Rhodoferax lithotrophicus</name>
    <dbReference type="NCBI Taxonomy" id="2798804"/>
    <lineage>
        <taxon>Bacteria</taxon>
        <taxon>Pseudomonadati</taxon>
        <taxon>Pseudomonadota</taxon>
        <taxon>Betaproteobacteria</taxon>
        <taxon>Burkholderiales</taxon>
        <taxon>Comamonadaceae</taxon>
        <taxon>Rhodoferax</taxon>
    </lineage>
</organism>
<dbReference type="InterPro" id="IPR012910">
    <property type="entry name" value="Plug_dom"/>
</dbReference>
<dbReference type="Gene3D" id="2.40.170.20">
    <property type="entry name" value="TonB-dependent receptor, beta-barrel domain"/>
    <property type="match status" value="1"/>
</dbReference>
<evidence type="ECO:0000256" key="7">
    <source>
        <dbReference type="ARBA" id="ARBA00023065"/>
    </source>
</evidence>
<feature type="chain" id="PRO_5045277522" evidence="15">
    <location>
        <begin position="32"/>
        <end position="618"/>
    </location>
</feature>
<evidence type="ECO:0000256" key="13">
    <source>
        <dbReference type="RuleBase" id="RU003357"/>
    </source>
</evidence>
<dbReference type="InterPro" id="IPR037066">
    <property type="entry name" value="Plug_dom_sf"/>
</dbReference>
<dbReference type="PANTHER" id="PTHR30069">
    <property type="entry name" value="TONB-DEPENDENT OUTER MEMBRANE RECEPTOR"/>
    <property type="match status" value="1"/>
</dbReference>
<feature type="domain" description="TonB-dependent receptor plug" evidence="17">
    <location>
        <begin position="53"/>
        <end position="159"/>
    </location>
</feature>
<evidence type="ECO:0000256" key="14">
    <source>
        <dbReference type="SAM" id="MobiDB-lite"/>
    </source>
</evidence>
<evidence type="ECO:0000256" key="2">
    <source>
        <dbReference type="ARBA" id="ARBA00009810"/>
    </source>
</evidence>
<feature type="signal peptide" evidence="15">
    <location>
        <begin position="1"/>
        <end position="31"/>
    </location>
</feature>
<comment type="subcellular location">
    <subcellularLocation>
        <location evidence="1 12">Cell outer membrane</location>
        <topology evidence="1 12">Multi-pass membrane protein</topology>
    </subcellularLocation>
</comment>
<sequence>MKNCSSSKRGRVPVRLCVSFLAVMAAFPVLAQSQVATLKDVVVTASRVQQPVTDVVADISLIDRTEIDRLGVTSVAQLLARLPGLQTIASSDSNSVYIRGADARMTALYVDGVRVDSQDGLRLGGGAPWELVPLNQIDRIEVLRGPASAVYGSDAMGGVIQIFTRRGEAGFSPFVNLGVGSFNQTKWEAGFSGAQSGWDYALSVGREDSDGFNTRPDLVHKPDHEASSRQSGSLNLGYQLSSSHRLELTALDSTLETQYVPWGGGTDINVKSHLSTSALSWRAQWTDVYSTRLSLSQSQMDRTDNAPNDFKTNLQTVLFENNVRLGKGMLTAVLEERRDDFDAKATTWDPAFKGSRTQNAVALGYGANYGQHAVQINLRQDNDSLFTSKSTGALAYAYSFAPHWRANVSTGTAFRVPTLEQVYGPYGDTKLAPESNQNHEVGVSYATAVRTVKAVVYRNDVSNLISSSQTLSSCSAGFFCYYNVGQASIQGVTLSGTQRLGPYEMRASLDTLDPINSVTGKTLSLRARKTLMLGVDRRVATWHLGGEVQAVGERFDNAANTVVLPGYALLNLNASQQMSKDWQLVMRLDNAADVKYQQVGQMATAGRSFYLGLQWQPR</sequence>
<dbReference type="InterPro" id="IPR000531">
    <property type="entry name" value="Beta-barrel_TonB"/>
</dbReference>
<keyword evidence="10" id="KW-0675">Receptor</keyword>
<evidence type="ECO:0000256" key="1">
    <source>
        <dbReference type="ARBA" id="ARBA00004571"/>
    </source>
</evidence>
<evidence type="ECO:0000256" key="9">
    <source>
        <dbReference type="ARBA" id="ARBA00023136"/>
    </source>
</evidence>
<keyword evidence="4 12" id="KW-1134">Transmembrane beta strand</keyword>
<reference evidence="18 19" key="1">
    <citation type="journal article" date="2021" name="Microbiol. Spectr.">
        <title>A Single Bacterium Capable of Oxidation and Reduction of Iron at Circumneutral pH.</title>
        <authorList>
            <person name="Kato S."/>
            <person name="Ohkuma M."/>
        </authorList>
    </citation>
    <scope>NUCLEOTIDE SEQUENCE [LARGE SCALE GENOMIC DNA]</scope>
    <source>
        <strain evidence="18 19">MIZ03</strain>
    </source>
</reference>
<keyword evidence="3 12" id="KW-0813">Transport</keyword>
<keyword evidence="7" id="KW-0406">Ion transport</keyword>
<evidence type="ECO:0000256" key="4">
    <source>
        <dbReference type="ARBA" id="ARBA00022452"/>
    </source>
</evidence>
<evidence type="ECO:0000313" key="18">
    <source>
        <dbReference type="EMBL" id="BCO27070.1"/>
    </source>
</evidence>
<keyword evidence="5 12" id="KW-0812">Transmembrane</keyword>
<evidence type="ECO:0000256" key="12">
    <source>
        <dbReference type="PROSITE-ProRule" id="PRU01360"/>
    </source>
</evidence>
<keyword evidence="8 13" id="KW-0798">TonB box</keyword>
<dbReference type="InterPro" id="IPR036942">
    <property type="entry name" value="Beta-barrel_TonB_sf"/>
</dbReference>
<evidence type="ECO:0000256" key="10">
    <source>
        <dbReference type="ARBA" id="ARBA00023170"/>
    </source>
</evidence>
<name>A0ABN6D4Y2_9BURK</name>
<evidence type="ECO:0000313" key="19">
    <source>
        <dbReference type="Proteomes" id="UP000824366"/>
    </source>
</evidence>
<evidence type="ECO:0000256" key="8">
    <source>
        <dbReference type="ARBA" id="ARBA00023077"/>
    </source>
</evidence>
<dbReference type="EMBL" id="AP024238">
    <property type="protein sequence ID" value="BCO27070.1"/>
    <property type="molecule type" value="Genomic_DNA"/>
</dbReference>
<comment type="similarity">
    <text evidence="2 12 13">Belongs to the TonB-dependent receptor family.</text>
</comment>
<keyword evidence="19" id="KW-1185">Reference proteome</keyword>
<gene>
    <name evidence="18" type="ORF">MIZ03_1957</name>
</gene>
<proteinExistence type="inferred from homology"/>
<keyword evidence="9 12" id="KW-0472">Membrane</keyword>
<feature type="compositionally biased region" description="Basic and acidic residues" evidence="14">
    <location>
        <begin position="217"/>
        <end position="227"/>
    </location>
</feature>
<dbReference type="InterPro" id="IPR039426">
    <property type="entry name" value="TonB-dep_rcpt-like"/>
</dbReference>
<dbReference type="CDD" id="cd01347">
    <property type="entry name" value="ligand_gated_channel"/>
    <property type="match status" value="1"/>
</dbReference>
<evidence type="ECO:0000259" key="17">
    <source>
        <dbReference type="Pfam" id="PF07715"/>
    </source>
</evidence>
<feature type="domain" description="TonB-dependent receptor-like beta-barrel" evidence="16">
    <location>
        <begin position="186"/>
        <end position="590"/>
    </location>
</feature>
<evidence type="ECO:0000259" key="16">
    <source>
        <dbReference type="Pfam" id="PF00593"/>
    </source>
</evidence>
<accession>A0ABN6D4Y2</accession>
<dbReference type="Pfam" id="PF07715">
    <property type="entry name" value="Plug"/>
    <property type="match status" value="1"/>
</dbReference>
<evidence type="ECO:0000256" key="11">
    <source>
        <dbReference type="ARBA" id="ARBA00023237"/>
    </source>
</evidence>
<evidence type="ECO:0000256" key="3">
    <source>
        <dbReference type="ARBA" id="ARBA00022448"/>
    </source>
</evidence>
<dbReference type="Gene3D" id="2.170.130.10">
    <property type="entry name" value="TonB-dependent receptor, plug domain"/>
    <property type="match status" value="1"/>
</dbReference>
<dbReference type="PROSITE" id="PS52016">
    <property type="entry name" value="TONB_DEPENDENT_REC_3"/>
    <property type="match status" value="1"/>
</dbReference>
<dbReference type="SUPFAM" id="SSF56935">
    <property type="entry name" value="Porins"/>
    <property type="match status" value="1"/>
</dbReference>
<dbReference type="Proteomes" id="UP000824366">
    <property type="component" value="Chromosome"/>
</dbReference>